<accession>A0ACC2S266</accession>
<gene>
    <name evidence="1" type="ORF">DSO57_1033480</name>
</gene>
<proteinExistence type="predicted"/>
<protein>
    <submittedName>
        <fullName evidence="1">Uncharacterized protein</fullName>
    </submittedName>
</protein>
<evidence type="ECO:0000313" key="2">
    <source>
        <dbReference type="Proteomes" id="UP001165960"/>
    </source>
</evidence>
<comment type="caution">
    <text evidence="1">The sequence shown here is derived from an EMBL/GenBank/DDBJ whole genome shotgun (WGS) entry which is preliminary data.</text>
</comment>
<reference evidence="1" key="1">
    <citation type="submission" date="2022-04" db="EMBL/GenBank/DDBJ databases">
        <title>Genome of the entomopathogenic fungus Entomophthora muscae.</title>
        <authorList>
            <person name="Elya C."/>
            <person name="Lovett B.R."/>
            <person name="Lee E."/>
            <person name="Macias A.M."/>
            <person name="Hajek A.E."/>
            <person name="De Bivort B.L."/>
            <person name="Kasson M.T."/>
            <person name="De Fine Licht H.H."/>
            <person name="Stajich J.E."/>
        </authorList>
    </citation>
    <scope>NUCLEOTIDE SEQUENCE</scope>
    <source>
        <strain evidence="1">Berkeley</strain>
    </source>
</reference>
<keyword evidence="2" id="KW-1185">Reference proteome</keyword>
<evidence type="ECO:0000313" key="1">
    <source>
        <dbReference type="EMBL" id="KAJ9056390.1"/>
    </source>
</evidence>
<dbReference type="Proteomes" id="UP001165960">
    <property type="component" value="Unassembled WGS sequence"/>
</dbReference>
<dbReference type="EMBL" id="QTSX02005944">
    <property type="protein sequence ID" value="KAJ9056390.1"/>
    <property type="molecule type" value="Genomic_DNA"/>
</dbReference>
<organism evidence="1 2">
    <name type="scientific">Entomophthora muscae</name>
    <dbReference type="NCBI Taxonomy" id="34485"/>
    <lineage>
        <taxon>Eukaryota</taxon>
        <taxon>Fungi</taxon>
        <taxon>Fungi incertae sedis</taxon>
        <taxon>Zoopagomycota</taxon>
        <taxon>Entomophthoromycotina</taxon>
        <taxon>Entomophthoromycetes</taxon>
        <taxon>Entomophthorales</taxon>
        <taxon>Entomophthoraceae</taxon>
        <taxon>Entomophthora</taxon>
    </lineage>
</organism>
<name>A0ACC2S266_9FUNG</name>
<sequence length="122" mass="13671">MDSDSHPKGILKNCSQPPKKQKINSQGNRLKWDEDNLTLNESQKDSTMKIDEPKTPYVRNPPSDSEEEIPELTISSATLPLSFKVAKIAPLNGPEDDIEISCEMDEWDQDEGEGQEEAITTI</sequence>